<accession>A0A840P2L6</accession>
<evidence type="ECO:0000256" key="4">
    <source>
        <dbReference type="SAM" id="Phobius"/>
    </source>
</evidence>
<reference evidence="5 6" key="1">
    <citation type="submission" date="2020-08" db="EMBL/GenBank/DDBJ databases">
        <title>Genomic Encyclopedia of Type Strains, Phase IV (KMG-IV): sequencing the most valuable type-strain genomes for metagenomic binning, comparative biology and taxonomic classification.</title>
        <authorList>
            <person name="Goeker M."/>
        </authorList>
    </citation>
    <scope>NUCLEOTIDE SEQUENCE [LARGE SCALE GENOMIC DNA]</scope>
    <source>
        <strain evidence="5 6">DSM 45615</strain>
    </source>
</reference>
<feature type="transmembrane region" description="Helical" evidence="4">
    <location>
        <begin position="110"/>
        <end position="127"/>
    </location>
</feature>
<proteinExistence type="predicted"/>
<dbReference type="InterPro" id="IPR036890">
    <property type="entry name" value="HATPase_C_sf"/>
</dbReference>
<evidence type="ECO:0000313" key="5">
    <source>
        <dbReference type="EMBL" id="MBB5132131.1"/>
    </source>
</evidence>
<keyword evidence="4" id="KW-0812">Transmembrane</keyword>
<organism evidence="5 6">
    <name type="scientific">Thermocatellispora tengchongensis</name>
    <dbReference type="NCBI Taxonomy" id="1073253"/>
    <lineage>
        <taxon>Bacteria</taxon>
        <taxon>Bacillati</taxon>
        <taxon>Actinomycetota</taxon>
        <taxon>Actinomycetes</taxon>
        <taxon>Streptosporangiales</taxon>
        <taxon>Streptosporangiaceae</taxon>
        <taxon>Thermocatellispora</taxon>
    </lineage>
</organism>
<dbReference type="EMBL" id="JACHGN010000003">
    <property type="protein sequence ID" value="MBB5132131.1"/>
    <property type="molecule type" value="Genomic_DNA"/>
</dbReference>
<comment type="caution">
    <text evidence="5">The sequence shown here is derived from an EMBL/GenBank/DDBJ whole genome shotgun (WGS) entry which is preliminary data.</text>
</comment>
<evidence type="ECO:0000256" key="1">
    <source>
        <dbReference type="ARBA" id="ARBA00022679"/>
    </source>
</evidence>
<feature type="transmembrane region" description="Helical" evidence="4">
    <location>
        <begin position="134"/>
        <end position="155"/>
    </location>
</feature>
<dbReference type="PANTHER" id="PTHR24421">
    <property type="entry name" value="NITRATE/NITRITE SENSOR PROTEIN NARX-RELATED"/>
    <property type="match status" value="1"/>
</dbReference>
<keyword evidence="4" id="KW-0472">Membrane</keyword>
<keyword evidence="4" id="KW-1133">Transmembrane helix</keyword>
<feature type="transmembrane region" description="Helical" evidence="4">
    <location>
        <begin position="53"/>
        <end position="72"/>
    </location>
</feature>
<evidence type="ECO:0000256" key="2">
    <source>
        <dbReference type="ARBA" id="ARBA00022777"/>
    </source>
</evidence>
<dbReference type="InterPro" id="IPR050482">
    <property type="entry name" value="Sensor_HK_TwoCompSys"/>
</dbReference>
<sequence>MPPGLLSLDPESRDPARAALNRIVALCAAVMRGAEGVVAAVAALLGAVPPVSYAWLGPAVAVNLSWTALFVWTALRHGLPSRLMAGELVVTGAFCLAQGRLVVAEATVGGASWIAVLVTMTILLASITWRARAAVPAGLALAGAHLAGAELAGFAGGAFTFGIHLLQIAATVTLMTLLRRSAGLADAALARLRAAQKESAVLRARRADERMQYSRVHDTVLNTLTTIGAGGAAATSRTLREQAASDLGELERIAAGTAATGGAVDLGEVLSGVAGRSALSVAAELRPQTVPRHVAEAFAGAAAEALTNVARHAGVGEARLRCDGAAGRVLVEVIDAGGGFDRARVPEGRFGLRRSIVERMESVGGGAGVESGAGGTRVTLWWSP</sequence>
<dbReference type="SUPFAM" id="SSF55874">
    <property type="entry name" value="ATPase domain of HSP90 chaperone/DNA topoisomerase II/histidine kinase"/>
    <property type="match status" value="1"/>
</dbReference>
<dbReference type="GO" id="GO:0000160">
    <property type="term" value="P:phosphorelay signal transduction system"/>
    <property type="evidence" value="ECO:0007669"/>
    <property type="project" value="UniProtKB-KW"/>
</dbReference>
<dbReference type="Gene3D" id="3.30.565.10">
    <property type="entry name" value="Histidine kinase-like ATPase, C-terminal domain"/>
    <property type="match status" value="1"/>
</dbReference>
<dbReference type="CDD" id="cd16917">
    <property type="entry name" value="HATPase_UhpB-NarQ-NarX-like"/>
    <property type="match status" value="1"/>
</dbReference>
<dbReference type="Proteomes" id="UP000578449">
    <property type="component" value="Unassembled WGS sequence"/>
</dbReference>
<keyword evidence="3" id="KW-0902">Two-component regulatory system</keyword>
<keyword evidence="2 5" id="KW-0418">Kinase</keyword>
<protein>
    <submittedName>
        <fullName evidence="5">Signal transduction histidine kinase</fullName>
    </submittedName>
</protein>
<name>A0A840P2L6_9ACTN</name>
<evidence type="ECO:0000256" key="3">
    <source>
        <dbReference type="ARBA" id="ARBA00023012"/>
    </source>
</evidence>
<dbReference type="GO" id="GO:0016301">
    <property type="term" value="F:kinase activity"/>
    <property type="evidence" value="ECO:0007669"/>
    <property type="project" value="UniProtKB-KW"/>
</dbReference>
<keyword evidence="1" id="KW-0808">Transferase</keyword>
<evidence type="ECO:0000313" key="6">
    <source>
        <dbReference type="Proteomes" id="UP000578449"/>
    </source>
</evidence>
<dbReference type="AlphaFoldDB" id="A0A840P2L6"/>
<gene>
    <name evidence="5" type="ORF">HNP84_001844</name>
</gene>
<keyword evidence="6" id="KW-1185">Reference proteome</keyword>
<dbReference type="RefSeq" id="WP_185048908.1">
    <property type="nucleotide sequence ID" value="NZ_BAABIX010000027.1"/>
</dbReference>